<feature type="domain" description="FAD dependent oxidoreductase" evidence="2">
    <location>
        <begin position="27"/>
        <end position="176"/>
    </location>
</feature>
<dbReference type="PANTHER" id="PTHR13847:SF289">
    <property type="entry name" value="GLYCINE OXIDASE"/>
    <property type="match status" value="1"/>
</dbReference>
<reference evidence="3" key="2">
    <citation type="submission" date="2023-01" db="EMBL/GenBank/DDBJ databases">
        <title>Draft genome sequence of Devosia yakushimensis strain NBRC 103855.</title>
        <authorList>
            <person name="Sun Q."/>
            <person name="Mori K."/>
        </authorList>
    </citation>
    <scope>NUCLEOTIDE SEQUENCE</scope>
    <source>
        <strain evidence="3">NBRC 103855</strain>
    </source>
</reference>
<reference evidence="3" key="1">
    <citation type="journal article" date="2014" name="Int. J. Syst. Evol. Microbiol.">
        <title>Complete genome of a new Firmicutes species belonging to the dominant human colonic microbiota ('Ruminococcus bicirculans') reveals two chromosomes and a selective capacity to utilize plant glucans.</title>
        <authorList>
            <consortium name="NISC Comparative Sequencing Program"/>
            <person name="Wegmann U."/>
            <person name="Louis P."/>
            <person name="Goesmann A."/>
            <person name="Henrissat B."/>
            <person name="Duncan S.H."/>
            <person name="Flint H.J."/>
        </authorList>
    </citation>
    <scope>NUCLEOTIDE SEQUENCE</scope>
    <source>
        <strain evidence="3">NBRC 103855</strain>
    </source>
</reference>
<evidence type="ECO:0000259" key="2">
    <source>
        <dbReference type="Pfam" id="PF01266"/>
    </source>
</evidence>
<accession>A0ABQ5UKW6</accession>
<dbReference type="Gene3D" id="3.50.50.60">
    <property type="entry name" value="FAD/NAD(P)-binding domain"/>
    <property type="match status" value="1"/>
</dbReference>
<dbReference type="Gene3D" id="3.30.9.10">
    <property type="entry name" value="D-Amino Acid Oxidase, subunit A, domain 2"/>
    <property type="match status" value="1"/>
</dbReference>
<gene>
    <name evidence="3" type="ORF">GCM10007913_40430</name>
</gene>
<dbReference type="Pfam" id="PF01266">
    <property type="entry name" value="DAO"/>
    <property type="match status" value="1"/>
</dbReference>
<dbReference type="SUPFAM" id="SSF54373">
    <property type="entry name" value="FAD-linked reductases, C-terminal domain"/>
    <property type="match status" value="1"/>
</dbReference>
<comment type="caution">
    <text evidence="3">The sequence shown here is derived from an EMBL/GenBank/DDBJ whole genome shotgun (WGS) entry which is preliminary data.</text>
</comment>
<evidence type="ECO:0000313" key="3">
    <source>
        <dbReference type="EMBL" id="GLQ12111.1"/>
    </source>
</evidence>
<proteinExistence type="predicted"/>
<name>A0ABQ5UKW6_9HYPH</name>
<keyword evidence="4" id="KW-1185">Reference proteome</keyword>
<evidence type="ECO:0000313" key="4">
    <source>
        <dbReference type="Proteomes" id="UP001161406"/>
    </source>
</evidence>
<dbReference type="InterPro" id="IPR036188">
    <property type="entry name" value="FAD/NAD-bd_sf"/>
</dbReference>
<organism evidence="3 4">
    <name type="scientific">Devosia yakushimensis</name>
    <dbReference type="NCBI Taxonomy" id="470028"/>
    <lineage>
        <taxon>Bacteria</taxon>
        <taxon>Pseudomonadati</taxon>
        <taxon>Pseudomonadota</taxon>
        <taxon>Alphaproteobacteria</taxon>
        <taxon>Hyphomicrobiales</taxon>
        <taxon>Devosiaceae</taxon>
        <taxon>Devosia</taxon>
    </lineage>
</organism>
<evidence type="ECO:0000256" key="1">
    <source>
        <dbReference type="ARBA" id="ARBA00023002"/>
    </source>
</evidence>
<dbReference type="Proteomes" id="UP001161406">
    <property type="component" value="Unassembled WGS sequence"/>
</dbReference>
<dbReference type="PANTHER" id="PTHR13847">
    <property type="entry name" value="SARCOSINE DEHYDROGENASE-RELATED"/>
    <property type="match status" value="1"/>
</dbReference>
<sequence>MNDEILGFEGPQSKPTSLIGKQSNYLCDQVVIAAGPWSGALAKRLGVKLPIEAERGYHLMLGGAKGFKHAVNFHERYVGLTPMTNGLRITGMAEFAGLHAKPKMRRLDAVLKNIRQAVPGIGGSELLRWSGDRPSLPDSLPAIGRTVRAANVLFACGHDHLGMTMAPITGKLVAQLAAGERPDLNLTPYSPDRFK</sequence>
<dbReference type="SUPFAM" id="SSF51905">
    <property type="entry name" value="FAD/NAD(P)-binding domain"/>
    <property type="match status" value="1"/>
</dbReference>
<dbReference type="InterPro" id="IPR006076">
    <property type="entry name" value="FAD-dep_OxRdtase"/>
</dbReference>
<dbReference type="EMBL" id="BSNG01000003">
    <property type="protein sequence ID" value="GLQ12111.1"/>
    <property type="molecule type" value="Genomic_DNA"/>
</dbReference>
<keyword evidence="1" id="KW-0560">Oxidoreductase</keyword>
<protein>
    <recommendedName>
        <fullName evidence="2">FAD dependent oxidoreductase domain-containing protein</fullName>
    </recommendedName>
</protein>